<dbReference type="GO" id="GO:0005829">
    <property type="term" value="C:cytosol"/>
    <property type="evidence" value="ECO:0007669"/>
    <property type="project" value="TreeGrafter"/>
</dbReference>
<keyword evidence="1 7" id="KW-0028">Amino-acid biosynthesis</keyword>
<dbReference type="Pfam" id="PF01202">
    <property type="entry name" value="SKI"/>
    <property type="match status" value="1"/>
</dbReference>
<keyword evidence="5 7" id="KW-0067">ATP-binding</keyword>
<dbReference type="SUPFAM" id="SSF52540">
    <property type="entry name" value="P-loop containing nucleoside triphosphate hydrolases"/>
    <property type="match status" value="1"/>
</dbReference>
<evidence type="ECO:0000256" key="6">
    <source>
        <dbReference type="ARBA" id="ARBA00023141"/>
    </source>
</evidence>
<dbReference type="GO" id="GO:0005524">
    <property type="term" value="F:ATP binding"/>
    <property type="evidence" value="ECO:0007669"/>
    <property type="project" value="UniProtKB-UniRule"/>
</dbReference>
<dbReference type="InterPro" id="IPR000623">
    <property type="entry name" value="Shikimate_kinase/TSH1"/>
</dbReference>
<gene>
    <name evidence="7" type="primary">aroK</name>
    <name evidence="8" type="ORF">FO442_15025</name>
</gene>
<keyword evidence="4 7" id="KW-0418">Kinase</keyword>
<dbReference type="GO" id="GO:0004765">
    <property type="term" value="F:shikimate kinase activity"/>
    <property type="evidence" value="ECO:0007669"/>
    <property type="project" value="UniProtKB-UniRule"/>
</dbReference>
<feature type="binding site" evidence="7">
    <location>
        <position position="123"/>
    </location>
    <ligand>
        <name>ATP</name>
        <dbReference type="ChEBI" id="CHEBI:30616"/>
    </ligand>
</feature>
<feature type="binding site" evidence="7">
    <location>
        <position position="145"/>
    </location>
    <ligand>
        <name>substrate</name>
    </ligand>
</feature>
<dbReference type="GO" id="GO:0009073">
    <property type="term" value="P:aromatic amino acid family biosynthetic process"/>
    <property type="evidence" value="ECO:0007669"/>
    <property type="project" value="UniProtKB-KW"/>
</dbReference>
<comment type="catalytic activity">
    <reaction evidence="7">
        <text>shikimate + ATP = 3-phosphoshikimate + ADP + H(+)</text>
        <dbReference type="Rhea" id="RHEA:13121"/>
        <dbReference type="ChEBI" id="CHEBI:15378"/>
        <dbReference type="ChEBI" id="CHEBI:30616"/>
        <dbReference type="ChEBI" id="CHEBI:36208"/>
        <dbReference type="ChEBI" id="CHEBI:145989"/>
        <dbReference type="ChEBI" id="CHEBI:456216"/>
        <dbReference type="EC" id="2.7.1.71"/>
    </reaction>
</comment>
<name>A0A556MN18_9FLAO</name>
<comment type="caution">
    <text evidence="7">Lacks conserved residue(s) required for the propagation of feature annotation.</text>
</comment>
<dbReference type="Proteomes" id="UP000316008">
    <property type="component" value="Unassembled WGS sequence"/>
</dbReference>
<keyword evidence="2 7" id="KW-0808">Transferase</keyword>
<sequence length="179" mass="20541">MEWQKEKHIFLIGFMGSGKSTVGALLAERLKLPFIDSDKEIEKQQGKTINEIFAQSGEVAFRELEMEFLNRLKSQEPSVIAVGGGLPSIPRAIELMHESGLVIYLNTSLLTLIQRLKNEKQDRPLLRELSDTEFHPFLEALLSERVHFYKQAKLIMPNERNSPNELVLKLEKELIKLNN</sequence>
<keyword evidence="6 7" id="KW-0057">Aromatic amino acid biosynthesis</keyword>
<organism evidence="8 9">
    <name type="scientific">Fluviicola chungangensis</name>
    <dbReference type="NCBI Taxonomy" id="2597671"/>
    <lineage>
        <taxon>Bacteria</taxon>
        <taxon>Pseudomonadati</taxon>
        <taxon>Bacteroidota</taxon>
        <taxon>Flavobacteriia</taxon>
        <taxon>Flavobacteriales</taxon>
        <taxon>Crocinitomicaceae</taxon>
        <taxon>Fluviicola</taxon>
    </lineage>
</organism>
<comment type="caution">
    <text evidence="8">The sequence shown here is derived from an EMBL/GenBank/DDBJ whole genome shotgun (WGS) entry which is preliminary data.</text>
</comment>
<dbReference type="InterPro" id="IPR031322">
    <property type="entry name" value="Shikimate/glucono_kinase"/>
</dbReference>
<comment type="function">
    <text evidence="7">Catalyzes the specific phosphorylation of the 3-hydroxyl group of shikimic acid using ATP as a cosubstrate.</text>
</comment>
<proteinExistence type="inferred from homology"/>
<feature type="binding site" evidence="7">
    <location>
        <position position="38"/>
    </location>
    <ligand>
        <name>substrate</name>
    </ligand>
</feature>
<dbReference type="OrthoDB" id="9800332at2"/>
<evidence type="ECO:0000256" key="4">
    <source>
        <dbReference type="ARBA" id="ARBA00022777"/>
    </source>
</evidence>
<keyword evidence="7" id="KW-0460">Magnesium</keyword>
<feature type="binding site" evidence="7">
    <location>
        <position position="84"/>
    </location>
    <ligand>
        <name>substrate</name>
    </ligand>
</feature>
<dbReference type="GO" id="GO:0009423">
    <property type="term" value="P:chorismate biosynthetic process"/>
    <property type="evidence" value="ECO:0007669"/>
    <property type="project" value="UniProtKB-UniRule"/>
</dbReference>
<evidence type="ECO:0000256" key="2">
    <source>
        <dbReference type="ARBA" id="ARBA00022679"/>
    </source>
</evidence>
<dbReference type="PRINTS" id="PR01100">
    <property type="entry name" value="SHIKIMTKNASE"/>
</dbReference>
<comment type="similarity">
    <text evidence="7">Belongs to the shikimate kinase family.</text>
</comment>
<keyword evidence="3 7" id="KW-0547">Nucleotide-binding</keyword>
<dbReference type="CDD" id="cd00464">
    <property type="entry name" value="SK"/>
    <property type="match status" value="1"/>
</dbReference>
<evidence type="ECO:0000256" key="3">
    <source>
        <dbReference type="ARBA" id="ARBA00022741"/>
    </source>
</evidence>
<dbReference type="PANTHER" id="PTHR21087">
    <property type="entry name" value="SHIKIMATE KINASE"/>
    <property type="match status" value="1"/>
</dbReference>
<dbReference type="RefSeq" id="WP_144334033.1">
    <property type="nucleotide sequence ID" value="NZ_VLPL01000008.1"/>
</dbReference>
<dbReference type="Gene3D" id="3.40.50.300">
    <property type="entry name" value="P-loop containing nucleotide triphosphate hydrolases"/>
    <property type="match status" value="1"/>
</dbReference>
<accession>A0A556MN18</accession>
<evidence type="ECO:0000313" key="9">
    <source>
        <dbReference type="Proteomes" id="UP000316008"/>
    </source>
</evidence>
<evidence type="ECO:0000256" key="5">
    <source>
        <dbReference type="ARBA" id="ARBA00022840"/>
    </source>
</evidence>
<dbReference type="EMBL" id="VLPL01000008">
    <property type="protein sequence ID" value="TSJ41222.1"/>
    <property type="molecule type" value="Genomic_DNA"/>
</dbReference>
<dbReference type="GO" id="GO:0008652">
    <property type="term" value="P:amino acid biosynthetic process"/>
    <property type="evidence" value="ECO:0007669"/>
    <property type="project" value="UniProtKB-KW"/>
</dbReference>
<reference evidence="8 9" key="1">
    <citation type="submission" date="2019-07" db="EMBL/GenBank/DDBJ databases">
        <authorList>
            <person name="Huq M.A."/>
        </authorList>
    </citation>
    <scope>NUCLEOTIDE SEQUENCE [LARGE SCALE GENOMIC DNA]</scope>
    <source>
        <strain evidence="8 9">MAH-3</strain>
    </source>
</reference>
<evidence type="ECO:0000313" key="8">
    <source>
        <dbReference type="EMBL" id="TSJ41222.1"/>
    </source>
</evidence>
<comment type="cofactor">
    <cofactor evidence="7">
        <name>Mg(2+)</name>
        <dbReference type="ChEBI" id="CHEBI:18420"/>
    </cofactor>
    <text evidence="7">Binds 1 Mg(2+) ion per subunit.</text>
</comment>
<dbReference type="AlphaFoldDB" id="A0A556MN18"/>
<feature type="binding site" evidence="7">
    <location>
        <begin position="16"/>
        <end position="21"/>
    </location>
    <ligand>
        <name>ATP</name>
        <dbReference type="ChEBI" id="CHEBI:30616"/>
    </ligand>
</feature>
<evidence type="ECO:0000256" key="7">
    <source>
        <dbReference type="HAMAP-Rule" id="MF_00109"/>
    </source>
</evidence>
<feature type="binding site" evidence="7">
    <location>
        <position position="62"/>
    </location>
    <ligand>
        <name>substrate</name>
    </ligand>
</feature>
<evidence type="ECO:0000256" key="1">
    <source>
        <dbReference type="ARBA" id="ARBA00022605"/>
    </source>
</evidence>
<keyword evidence="7" id="KW-0963">Cytoplasm</keyword>
<comment type="subunit">
    <text evidence="7">Monomer.</text>
</comment>
<keyword evidence="9" id="KW-1185">Reference proteome</keyword>
<dbReference type="HAMAP" id="MF_00109">
    <property type="entry name" value="Shikimate_kinase"/>
    <property type="match status" value="1"/>
</dbReference>
<feature type="binding site" evidence="7">
    <location>
        <position position="20"/>
    </location>
    <ligand>
        <name>Mg(2+)</name>
        <dbReference type="ChEBI" id="CHEBI:18420"/>
    </ligand>
</feature>
<protein>
    <recommendedName>
        <fullName evidence="7">Shikimate kinase</fullName>
        <shortName evidence="7">SK</shortName>
        <ecNumber evidence="7">2.7.1.71</ecNumber>
    </recommendedName>
</protein>
<comment type="pathway">
    <text evidence="7">Metabolic intermediate biosynthesis; chorismate biosynthesis; chorismate from D-erythrose 4-phosphate and phosphoenolpyruvate: step 5/7.</text>
</comment>
<comment type="subcellular location">
    <subcellularLocation>
        <location evidence="7">Cytoplasm</location>
    </subcellularLocation>
</comment>
<dbReference type="EC" id="2.7.1.71" evidence="7"/>
<dbReference type="PANTHER" id="PTHR21087:SF16">
    <property type="entry name" value="SHIKIMATE KINASE 1, CHLOROPLASTIC"/>
    <property type="match status" value="1"/>
</dbReference>
<dbReference type="GO" id="GO:0000287">
    <property type="term" value="F:magnesium ion binding"/>
    <property type="evidence" value="ECO:0007669"/>
    <property type="project" value="UniProtKB-UniRule"/>
</dbReference>
<keyword evidence="7" id="KW-0479">Metal-binding</keyword>
<dbReference type="UniPathway" id="UPA00053">
    <property type="reaction ID" value="UER00088"/>
</dbReference>
<dbReference type="InterPro" id="IPR027417">
    <property type="entry name" value="P-loop_NTPase"/>
</dbReference>